<evidence type="ECO:0000256" key="4">
    <source>
        <dbReference type="ARBA" id="ARBA00023163"/>
    </source>
</evidence>
<dbReference type="GeneTree" id="ENSGT00640000091486"/>
<dbReference type="GO" id="GO:0046982">
    <property type="term" value="F:protein heterodimerization activity"/>
    <property type="evidence" value="ECO:0007669"/>
    <property type="project" value="InterPro"/>
</dbReference>
<name>A0A4W5QAN4_9TELE</name>
<dbReference type="GO" id="GO:0000124">
    <property type="term" value="C:SAGA complex"/>
    <property type="evidence" value="ECO:0007669"/>
    <property type="project" value="InterPro"/>
</dbReference>
<proteinExistence type="inferred from homology"/>
<keyword evidence="4" id="KW-0804">Transcription</keyword>
<dbReference type="SMART" id="SM00803">
    <property type="entry name" value="TAF"/>
    <property type="match status" value="1"/>
</dbReference>
<dbReference type="GO" id="GO:0003713">
    <property type="term" value="F:transcription coactivator activity"/>
    <property type="evidence" value="ECO:0007669"/>
    <property type="project" value="TreeGrafter"/>
</dbReference>
<dbReference type="Proteomes" id="UP000314982">
    <property type="component" value="Unassembled WGS sequence"/>
</dbReference>
<protein>
    <recommendedName>
        <fullName evidence="6">Transcription initiation factor TFIID subunit 6</fullName>
    </recommendedName>
</protein>
<comment type="similarity">
    <text evidence="2">Belongs to the TAF6 family.</text>
</comment>
<dbReference type="PANTHER" id="PTHR10221:SF9">
    <property type="entry name" value="TRANSCRIPTION INITIATION FACTOR TFIID SUBUNIT 6"/>
    <property type="match status" value="1"/>
</dbReference>
<reference evidence="8" key="2">
    <citation type="submission" date="2025-08" db="UniProtKB">
        <authorList>
            <consortium name="Ensembl"/>
        </authorList>
    </citation>
    <scope>IDENTIFICATION</scope>
</reference>
<keyword evidence="9" id="KW-1185">Reference proteome</keyword>
<dbReference type="Pfam" id="PF02969">
    <property type="entry name" value="TAF"/>
    <property type="match status" value="1"/>
</dbReference>
<evidence type="ECO:0000256" key="2">
    <source>
        <dbReference type="ARBA" id="ARBA00007688"/>
    </source>
</evidence>
<accession>A0A4W5QAN4</accession>
<dbReference type="CDD" id="cd22931">
    <property type="entry name" value="HFD_TAF6"/>
    <property type="match status" value="1"/>
</dbReference>
<reference evidence="9" key="1">
    <citation type="submission" date="2018-06" db="EMBL/GenBank/DDBJ databases">
        <title>Genome assembly of Danube salmon.</title>
        <authorList>
            <person name="Macqueen D.J."/>
            <person name="Gundappa M.K."/>
        </authorList>
    </citation>
    <scope>NUCLEOTIDE SEQUENCE [LARGE SCALE GENOMIC DNA]</scope>
</reference>
<evidence type="ECO:0000256" key="6">
    <source>
        <dbReference type="ARBA" id="ARBA00040091"/>
    </source>
</evidence>
<sequence length="107" mass="12437">MAEERRPKQCTVVLPTESMAESIGVGQLQEESCAALSKEVNYRIKEIAQDALKFMHHGKRCKLTTSDIDHALKLKNVEVRGTILRPQKEKWLFLWKTFRRTSMKYSI</sequence>
<organism evidence="8 9">
    <name type="scientific">Hucho hucho</name>
    <name type="common">huchen</name>
    <dbReference type="NCBI Taxonomy" id="62062"/>
    <lineage>
        <taxon>Eukaryota</taxon>
        <taxon>Metazoa</taxon>
        <taxon>Chordata</taxon>
        <taxon>Craniata</taxon>
        <taxon>Vertebrata</taxon>
        <taxon>Euteleostomi</taxon>
        <taxon>Actinopterygii</taxon>
        <taxon>Neopterygii</taxon>
        <taxon>Teleostei</taxon>
        <taxon>Protacanthopterygii</taxon>
        <taxon>Salmoniformes</taxon>
        <taxon>Salmonidae</taxon>
        <taxon>Salmoninae</taxon>
        <taxon>Hucho</taxon>
    </lineage>
</organism>
<dbReference type="GO" id="GO:0005669">
    <property type="term" value="C:transcription factor TFIID complex"/>
    <property type="evidence" value="ECO:0007669"/>
    <property type="project" value="InterPro"/>
</dbReference>
<dbReference type="PANTHER" id="PTHR10221">
    <property type="entry name" value="TRANSCRIPTION INITIATION FACTOR TFIID SUBUNIT 6"/>
    <property type="match status" value="1"/>
</dbReference>
<evidence type="ECO:0000256" key="3">
    <source>
        <dbReference type="ARBA" id="ARBA00023015"/>
    </source>
</evidence>
<comment type="subcellular location">
    <subcellularLocation>
        <location evidence="1">Nucleus</location>
    </subcellularLocation>
</comment>
<evidence type="ECO:0000259" key="7">
    <source>
        <dbReference type="SMART" id="SM00803"/>
    </source>
</evidence>
<dbReference type="SUPFAM" id="SSF47113">
    <property type="entry name" value="Histone-fold"/>
    <property type="match status" value="1"/>
</dbReference>
<dbReference type="GO" id="GO:0046695">
    <property type="term" value="C:SLIK (SAGA-like) complex"/>
    <property type="evidence" value="ECO:0007669"/>
    <property type="project" value="InterPro"/>
</dbReference>
<dbReference type="GO" id="GO:0016251">
    <property type="term" value="F:RNA polymerase II general transcription initiation factor activity"/>
    <property type="evidence" value="ECO:0007669"/>
    <property type="project" value="InterPro"/>
</dbReference>
<dbReference type="FunFam" id="1.10.20.10:FF:000030">
    <property type="entry name" value="Transcription initiation factor TFIID subunit 6"/>
    <property type="match status" value="1"/>
</dbReference>
<evidence type="ECO:0000313" key="9">
    <source>
        <dbReference type="Proteomes" id="UP000314982"/>
    </source>
</evidence>
<dbReference type="STRING" id="62062.ENSHHUP00000069479"/>
<dbReference type="Gene3D" id="1.10.20.10">
    <property type="entry name" value="Histone, subunit A"/>
    <property type="match status" value="1"/>
</dbReference>
<evidence type="ECO:0000313" key="8">
    <source>
        <dbReference type="Ensembl" id="ENSHHUP00000069479.1"/>
    </source>
</evidence>
<feature type="domain" description="TATA box binding protein associated factor (TAF) histone-like fold" evidence="7">
    <location>
        <begin position="12"/>
        <end position="75"/>
    </location>
</feature>
<dbReference type="AlphaFoldDB" id="A0A4W5QAN4"/>
<dbReference type="InterPro" id="IPR004823">
    <property type="entry name" value="TAF_TATA-bd_Histone-like_dom"/>
</dbReference>
<dbReference type="InterPro" id="IPR009072">
    <property type="entry name" value="Histone-fold"/>
</dbReference>
<dbReference type="Ensembl" id="ENSHHUT00000071801.1">
    <property type="protein sequence ID" value="ENSHHUP00000069479.1"/>
    <property type="gene ID" value="ENSHHUG00000040928.1"/>
</dbReference>
<dbReference type="GO" id="GO:0051123">
    <property type="term" value="P:RNA polymerase II preinitiation complex assembly"/>
    <property type="evidence" value="ECO:0007669"/>
    <property type="project" value="TreeGrafter"/>
</dbReference>
<evidence type="ECO:0000256" key="1">
    <source>
        <dbReference type="ARBA" id="ARBA00004123"/>
    </source>
</evidence>
<dbReference type="InterPro" id="IPR037796">
    <property type="entry name" value="TAF6"/>
</dbReference>
<keyword evidence="5" id="KW-0539">Nucleus</keyword>
<reference evidence="8" key="3">
    <citation type="submission" date="2025-09" db="UniProtKB">
        <authorList>
            <consortium name="Ensembl"/>
        </authorList>
    </citation>
    <scope>IDENTIFICATION</scope>
</reference>
<keyword evidence="3" id="KW-0805">Transcription regulation</keyword>
<evidence type="ECO:0000256" key="5">
    <source>
        <dbReference type="ARBA" id="ARBA00023242"/>
    </source>
</evidence>